<sequence>MCRSTRVVASSNVIYFNNGRTEFVSGSKLPHPAEKHNETLISAGDQAQIEHPDSDADFDSLELDLPEVPKVSFSATRKNEMSNDLVGVKNKQILPFVSPPSISTRPSNPPPAISTPKSEANEDLQDVSAVAQATSETAELTAAAACSAASLAQDKFVKLAQGRDELVTESSSPEDPFSDHAGALNYRVHQERVHQGSEAADLSSVNKQKRGFDSPVSVEQNHLQHQSQRLSSVWMANSSHIQTFSRDRI</sequence>
<accession>A0ABR2GA78</accession>
<evidence type="ECO:0000256" key="1">
    <source>
        <dbReference type="SAM" id="MobiDB-lite"/>
    </source>
</evidence>
<name>A0ABR2GA78_9ROSI</name>
<evidence type="ECO:0000313" key="2">
    <source>
        <dbReference type="EMBL" id="KAK8597209.1"/>
    </source>
</evidence>
<comment type="caution">
    <text evidence="2">The sequence shown here is derived from an EMBL/GenBank/DDBJ whole genome shotgun (WGS) entry which is preliminary data.</text>
</comment>
<organism evidence="2 3">
    <name type="scientific">Hibiscus sabdariffa</name>
    <name type="common">roselle</name>
    <dbReference type="NCBI Taxonomy" id="183260"/>
    <lineage>
        <taxon>Eukaryota</taxon>
        <taxon>Viridiplantae</taxon>
        <taxon>Streptophyta</taxon>
        <taxon>Embryophyta</taxon>
        <taxon>Tracheophyta</taxon>
        <taxon>Spermatophyta</taxon>
        <taxon>Magnoliopsida</taxon>
        <taxon>eudicotyledons</taxon>
        <taxon>Gunneridae</taxon>
        <taxon>Pentapetalae</taxon>
        <taxon>rosids</taxon>
        <taxon>malvids</taxon>
        <taxon>Malvales</taxon>
        <taxon>Malvaceae</taxon>
        <taxon>Malvoideae</taxon>
        <taxon>Hibiscus</taxon>
    </lineage>
</organism>
<feature type="region of interest" description="Disordered" evidence="1">
    <location>
        <begin position="97"/>
        <end position="123"/>
    </location>
</feature>
<keyword evidence="3" id="KW-1185">Reference proteome</keyword>
<protein>
    <submittedName>
        <fullName evidence="2">Uncharacterized protein</fullName>
    </submittedName>
</protein>
<proteinExistence type="predicted"/>
<evidence type="ECO:0000313" key="3">
    <source>
        <dbReference type="Proteomes" id="UP001472677"/>
    </source>
</evidence>
<dbReference type="EMBL" id="JBBPBM010000002">
    <property type="protein sequence ID" value="KAK8597209.1"/>
    <property type="molecule type" value="Genomic_DNA"/>
</dbReference>
<gene>
    <name evidence="2" type="ORF">V6N12_065685</name>
</gene>
<dbReference type="Proteomes" id="UP001472677">
    <property type="component" value="Unassembled WGS sequence"/>
</dbReference>
<feature type="region of interest" description="Disordered" evidence="1">
    <location>
        <begin position="193"/>
        <end position="214"/>
    </location>
</feature>
<reference evidence="2 3" key="1">
    <citation type="journal article" date="2024" name="G3 (Bethesda)">
        <title>Genome assembly of Hibiscus sabdariffa L. provides insights into metabolisms of medicinal natural products.</title>
        <authorList>
            <person name="Kim T."/>
        </authorList>
    </citation>
    <scope>NUCLEOTIDE SEQUENCE [LARGE SCALE GENOMIC DNA]</scope>
    <source>
        <strain evidence="2">TK-2024</strain>
        <tissue evidence="2">Old leaves</tissue>
    </source>
</reference>